<protein>
    <submittedName>
        <fullName evidence="2">Herpes BLLF1 domain containing protein</fullName>
    </submittedName>
</protein>
<organism evidence="2 3">
    <name type="scientific">Pyrenophora teres f. teres</name>
    <dbReference type="NCBI Taxonomy" id="97479"/>
    <lineage>
        <taxon>Eukaryota</taxon>
        <taxon>Fungi</taxon>
        <taxon>Dikarya</taxon>
        <taxon>Ascomycota</taxon>
        <taxon>Pezizomycotina</taxon>
        <taxon>Dothideomycetes</taxon>
        <taxon>Pleosporomycetidae</taxon>
        <taxon>Pleosporales</taxon>
        <taxon>Pleosporineae</taxon>
        <taxon>Pleosporaceae</taxon>
        <taxon>Pyrenophora</taxon>
    </lineage>
</organism>
<evidence type="ECO:0000313" key="3">
    <source>
        <dbReference type="Proteomes" id="UP000472372"/>
    </source>
</evidence>
<evidence type="ECO:0000256" key="1">
    <source>
        <dbReference type="SAM" id="MobiDB-lite"/>
    </source>
</evidence>
<evidence type="ECO:0000313" key="2">
    <source>
        <dbReference type="EMBL" id="CAE7033235.1"/>
    </source>
</evidence>
<feature type="compositionally biased region" description="Polar residues" evidence="1">
    <location>
        <begin position="310"/>
        <end position="322"/>
    </location>
</feature>
<dbReference type="AlphaFoldDB" id="A0A6S6W115"/>
<name>A0A6S6W115_9PLEO</name>
<feature type="compositionally biased region" description="Low complexity" evidence="1">
    <location>
        <begin position="289"/>
        <end position="309"/>
    </location>
</feature>
<sequence>MGSTNQALPTYQDLLYIVPTKGYEASNLPRPHHRLRGMTGRNLQRRQQCESLSKRAYKDMQRARHIREHMPCQPIVQGKGLDDRKGELRYDFKFPNTKISPSSSVSSYQGVNHRRIHTVAPAQTLGTPPASSSSFPSTAFSEATGPVHPDWLYHLPASADQYREDSSKQPRTESTLTLFLHGPKKHGFYCNLKMTVKYIFWSKEPSNKTVQACKHKFRNTRCKKCDLPESIAYLCGLRTGAVCKEHGKGGCEMCIDVIYGPSGDKKENSSTTLTHPTLNFPSISTLLHTHSPSKSTTTSRASSSISLSSPATDPTNASTPILSSSPSSSSSSFTTWYHHINTPTPCKNAPSPPSTFPQEATYHTATILLLTPTTPTTIHIRPSSHSHLHHHACNSAPPVSLSPPMPSSLPYLAYAALTGHRPSQSPILKLYQNLPPWGVSDRYLISRTRLVLGLQVKEEVGRVPVELVERVKVQLFPELGGGEMDKGEFMEYMQGCGRIFEMTSG</sequence>
<accession>A0A6S6W115</accession>
<proteinExistence type="predicted"/>
<gene>
    <name evidence="2" type="ORF">PTTW11_05168</name>
</gene>
<feature type="region of interest" description="Disordered" evidence="1">
    <location>
        <begin position="289"/>
        <end position="327"/>
    </location>
</feature>
<reference evidence="2" key="1">
    <citation type="submission" date="2021-02" db="EMBL/GenBank/DDBJ databases">
        <authorList>
            <person name="Syme A R."/>
            <person name="Syme A R."/>
            <person name="Moolhuijzen P."/>
        </authorList>
    </citation>
    <scope>NUCLEOTIDE SEQUENCE</scope>
    <source>
        <strain evidence="2">W1-1</strain>
    </source>
</reference>
<dbReference type="Proteomes" id="UP000472372">
    <property type="component" value="Chromosome 4"/>
</dbReference>
<dbReference type="EMBL" id="HG992980">
    <property type="protein sequence ID" value="CAE7033235.1"/>
    <property type="molecule type" value="Genomic_DNA"/>
</dbReference>